<dbReference type="Proteomes" id="UP000553756">
    <property type="component" value="Unassembled WGS sequence"/>
</dbReference>
<protein>
    <recommendedName>
        <fullName evidence="2">UPF0102 protein G1C94_0083</fullName>
    </recommendedName>
</protein>
<evidence type="ECO:0000313" key="4">
    <source>
        <dbReference type="Proteomes" id="UP000553756"/>
    </source>
</evidence>
<dbReference type="PANTHER" id="PTHR34039:SF1">
    <property type="entry name" value="UPF0102 PROTEIN YRAN"/>
    <property type="match status" value="1"/>
</dbReference>
<sequence length="142" mass="16106">MSNISTHQQALDVVAAQLCDETLSSRKLGSLGEDYAATWLAAQGWRILERNWHCRYGELDIVAVDDESRIVFVEVKTRRATRFGTPQEAVTQAKQKNLRRAAVQWLLAPEHRARHRGVRFDVITVVIQHGGQPAVHHIKEAF</sequence>
<dbReference type="InterPro" id="IPR003509">
    <property type="entry name" value="UPF0102_YraN-like"/>
</dbReference>
<dbReference type="SUPFAM" id="SSF52980">
    <property type="entry name" value="Restriction endonuclease-like"/>
    <property type="match status" value="1"/>
</dbReference>
<dbReference type="NCBIfam" id="NF009150">
    <property type="entry name" value="PRK12497.1-3"/>
    <property type="match status" value="1"/>
</dbReference>
<organism evidence="3 4">
    <name type="scientific">Bifidobacterium panos</name>
    <dbReference type="NCBI Taxonomy" id="2675321"/>
    <lineage>
        <taxon>Bacteria</taxon>
        <taxon>Bacillati</taxon>
        <taxon>Actinomycetota</taxon>
        <taxon>Actinomycetes</taxon>
        <taxon>Bifidobacteriales</taxon>
        <taxon>Bifidobacteriaceae</taxon>
        <taxon>Bifidobacterium</taxon>
    </lineage>
</organism>
<name>A0ABX1SXE8_9BIFI</name>
<comment type="similarity">
    <text evidence="1 2">Belongs to the UPF0102 family.</text>
</comment>
<dbReference type="EMBL" id="JAAIIJ010000002">
    <property type="protein sequence ID" value="NMN01462.1"/>
    <property type="molecule type" value="Genomic_DNA"/>
</dbReference>
<dbReference type="CDD" id="cd20736">
    <property type="entry name" value="PoNe_Nuclease"/>
    <property type="match status" value="1"/>
</dbReference>
<comment type="caution">
    <text evidence="3">The sequence shown here is derived from an EMBL/GenBank/DDBJ whole genome shotgun (WGS) entry which is preliminary data.</text>
</comment>
<reference evidence="3 4" key="1">
    <citation type="submission" date="2020-02" db="EMBL/GenBank/DDBJ databases">
        <title>Characterization of phylogenetic diversity of novel bifidobacterial species isolated in Czech ZOOs.</title>
        <authorList>
            <person name="Lugli G.A."/>
            <person name="Vera N.B."/>
            <person name="Ventura M."/>
        </authorList>
    </citation>
    <scope>NUCLEOTIDE SEQUENCE [LARGE SCALE GENOMIC DNA]</scope>
    <source>
        <strain evidence="3 4">DSM 109963</strain>
    </source>
</reference>
<dbReference type="InterPro" id="IPR011335">
    <property type="entry name" value="Restrct_endonuc-II-like"/>
</dbReference>
<dbReference type="RefSeq" id="WP_172143671.1">
    <property type="nucleotide sequence ID" value="NZ_JAAIIJ010000002.1"/>
</dbReference>
<keyword evidence="4" id="KW-1185">Reference proteome</keyword>
<dbReference type="NCBIfam" id="TIGR00252">
    <property type="entry name" value="YraN family protein"/>
    <property type="match status" value="1"/>
</dbReference>
<evidence type="ECO:0000256" key="2">
    <source>
        <dbReference type="HAMAP-Rule" id="MF_00048"/>
    </source>
</evidence>
<proteinExistence type="inferred from homology"/>
<evidence type="ECO:0000256" key="1">
    <source>
        <dbReference type="ARBA" id="ARBA00006738"/>
    </source>
</evidence>
<dbReference type="NCBIfam" id="NF009154">
    <property type="entry name" value="PRK12497.3-3"/>
    <property type="match status" value="1"/>
</dbReference>
<gene>
    <name evidence="3" type="ORF">G1C94_0083</name>
</gene>
<evidence type="ECO:0000313" key="3">
    <source>
        <dbReference type="EMBL" id="NMN01462.1"/>
    </source>
</evidence>
<accession>A0ABX1SXE8</accession>
<dbReference type="NCBIfam" id="NF011274">
    <property type="entry name" value="PRK14681.1"/>
    <property type="match status" value="1"/>
</dbReference>
<dbReference type="InterPro" id="IPR011856">
    <property type="entry name" value="tRNA_endonuc-like_dom_sf"/>
</dbReference>
<dbReference type="HAMAP" id="MF_00048">
    <property type="entry name" value="UPF0102"/>
    <property type="match status" value="1"/>
</dbReference>
<dbReference type="PANTHER" id="PTHR34039">
    <property type="entry name" value="UPF0102 PROTEIN YRAN"/>
    <property type="match status" value="1"/>
</dbReference>
<dbReference type="Gene3D" id="3.40.1350.10">
    <property type="match status" value="1"/>
</dbReference>
<dbReference type="Pfam" id="PF02021">
    <property type="entry name" value="UPF0102"/>
    <property type="match status" value="1"/>
</dbReference>